<sequence length="127" mass="15216">MTPLVLKKRAYDICVTPAVLYGENGEEDARTYLDRRSSERIRALTKLRDWSDEAAGRKLQWAQKIRNMKEEEWAKALTTWILYNYIRRKGGGRPPLRWRDEITKNIGRDWWSMTNERIFAYCYGIRI</sequence>
<dbReference type="Proteomes" id="UP000053660">
    <property type="component" value="Unassembled WGS sequence"/>
</dbReference>
<protein>
    <submittedName>
        <fullName evidence="1">Uncharacterized protein</fullName>
    </submittedName>
</protein>
<organism evidence="1 2">
    <name type="scientific">Oesophagostomum dentatum</name>
    <name type="common">Nodular worm</name>
    <dbReference type="NCBI Taxonomy" id="61180"/>
    <lineage>
        <taxon>Eukaryota</taxon>
        <taxon>Metazoa</taxon>
        <taxon>Ecdysozoa</taxon>
        <taxon>Nematoda</taxon>
        <taxon>Chromadorea</taxon>
        <taxon>Rhabditida</taxon>
        <taxon>Rhabditina</taxon>
        <taxon>Rhabditomorpha</taxon>
        <taxon>Strongyloidea</taxon>
        <taxon>Strongylidae</taxon>
        <taxon>Oesophagostomum</taxon>
    </lineage>
</organism>
<gene>
    <name evidence="1" type="ORF">OESDEN_08480</name>
</gene>
<accession>A0A0B1T372</accession>
<dbReference type="OrthoDB" id="5837041at2759"/>
<dbReference type="EMBL" id="KN551899">
    <property type="protein sequence ID" value="KHJ91649.1"/>
    <property type="molecule type" value="Genomic_DNA"/>
</dbReference>
<name>A0A0B1T372_OESDE</name>
<keyword evidence="2" id="KW-1185">Reference proteome</keyword>
<reference evidence="1 2" key="1">
    <citation type="submission" date="2014-03" db="EMBL/GenBank/DDBJ databases">
        <title>Draft genome of the hookworm Oesophagostomum dentatum.</title>
        <authorList>
            <person name="Mitreva M."/>
        </authorList>
    </citation>
    <scope>NUCLEOTIDE SEQUENCE [LARGE SCALE GENOMIC DNA]</scope>
    <source>
        <strain evidence="1 2">OD-Hann</strain>
    </source>
</reference>
<proteinExistence type="predicted"/>
<evidence type="ECO:0000313" key="2">
    <source>
        <dbReference type="Proteomes" id="UP000053660"/>
    </source>
</evidence>
<dbReference type="AlphaFoldDB" id="A0A0B1T372"/>
<evidence type="ECO:0000313" key="1">
    <source>
        <dbReference type="EMBL" id="KHJ91649.1"/>
    </source>
</evidence>